<evidence type="ECO:0000313" key="3">
    <source>
        <dbReference type="Proteomes" id="UP000011661"/>
    </source>
</evidence>
<evidence type="ECO:0000313" key="2">
    <source>
        <dbReference type="EMBL" id="ELY48294.1"/>
    </source>
</evidence>
<keyword evidence="3" id="KW-1185">Reference proteome</keyword>
<dbReference type="EMBL" id="AOHX01000025">
    <property type="protein sequence ID" value="ELY48294.1"/>
    <property type="molecule type" value="Genomic_DNA"/>
</dbReference>
<accession>L9WFR0</accession>
<dbReference type="AlphaFoldDB" id="L9WFR0"/>
<reference evidence="2 3" key="1">
    <citation type="journal article" date="2014" name="PLoS Genet.">
        <title>Phylogenetically driven sequencing of extremely halophilic archaea reveals strategies for static and dynamic osmo-response.</title>
        <authorList>
            <person name="Becker E.A."/>
            <person name="Seitzer P.M."/>
            <person name="Tritt A."/>
            <person name="Larsen D."/>
            <person name="Krusor M."/>
            <person name="Yao A.I."/>
            <person name="Wu D."/>
            <person name="Madern D."/>
            <person name="Eisen J.A."/>
            <person name="Darling A.E."/>
            <person name="Facciotti M.T."/>
        </authorList>
    </citation>
    <scope>NUCLEOTIDE SEQUENCE [LARGE SCALE GENOMIC DNA]</scope>
    <source>
        <strain evidence="2 3">JCM 14089</strain>
    </source>
</reference>
<dbReference type="STRING" id="1230460.C495_02430"/>
<organism evidence="2 3">
    <name type="scientific">Natronorubrum sulfidifaciens JCM 14089</name>
    <dbReference type="NCBI Taxonomy" id="1230460"/>
    <lineage>
        <taxon>Archaea</taxon>
        <taxon>Methanobacteriati</taxon>
        <taxon>Methanobacteriota</taxon>
        <taxon>Stenosarchaea group</taxon>
        <taxon>Halobacteria</taxon>
        <taxon>Halobacteriales</taxon>
        <taxon>Natrialbaceae</taxon>
        <taxon>Natronorubrum</taxon>
    </lineage>
</organism>
<feature type="compositionally biased region" description="Basic and acidic residues" evidence="1">
    <location>
        <begin position="35"/>
        <end position="49"/>
    </location>
</feature>
<dbReference type="Proteomes" id="UP000011661">
    <property type="component" value="Unassembled WGS sequence"/>
</dbReference>
<protein>
    <submittedName>
        <fullName evidence="2">Uncharacterized protein</fullName>
    </submittedName>
</protein>
<feature type="region of interest" description="Disordered" evidence="1">
    <location>
        <begin position="35"/>
        <end position="66"/>
    </location>
</feature>
<name>L9WFR0_9EURY</name>
<proteinExistence type="predicted"/>
<gene>
    <name evidence="2" type="ORF">C495_02430</name>
</gene>
<comment type="caution">
    <text evidence="2">The sequence shown here is derived from an EMBL/GenBank/DDBJ whole genome shotgun (WGS) entry which is preliminary data.</text>
</comment>
<sequence>MRPPLTRRRLLGVAGGSLLGGYLLGPRVGGSDHVDPAVDDDWLHPRADSRNVASTADPGPGGDGRIEWEHTLEKRRVDDTNTPGSRSSTTHYLCPPITRCGHLTPKLALRAGSMHISGHQRDTTNRHSSIRSHRFATASSIWCFRRPSVRSTSRHDGSAGVTI</sequence>
<evidence type="ECO:0000256" key="1">
    <source>
        <dbReference type="SAM" id="MobiDB-lite"/>
    </source>
</evidence>